<dbReference type="InterPro" id="IPR014721">
    <property type="entry name" value="Ribsml_uS5_D2-typ_fold_subgr"/>
</dbReference>
<evidence type="ECO:0000313" key="9">
    <source>
        <dbReference type="EMBL" id="OBS73237.1"/>
    </source>
</evidence>
<evidence type="ECO:0000313" key="10">
    <source>
        <dbReference type="Proteomes" id="UP000092124"/>
    </source>
</evidence>
<dbReference type="InterPro" id="IPR005324">
    <property type="entry name" value="Ribosomal_uS5_C"/>
</dbReference>
<evidence type="ECO:0000259" key="8">
    <source>
        <dbReference type="PROSITE" id="PS50881"/>
    </source>
</evidence>
<accession>A0A1A6H6K0</accession>
<dbReference type="STRING" id="56216.A0A1A6H6K0"/>
<feature type="domain" description="S5 DRBM" evidence="8">
    <location>
        <begin position="1"/>
        <end position="34"/>
    </location>
</feature>
<feature type="non-terminal residue" evidence="9">
    <location>
        <position position="1"/>
    </location>
</feature>
<comment type="similarity">
    <text evidence="1 7">Belongs to the universal ribosomal protein uS5 family.</text>
</comment>
<name>A0A1A6H6K0_NEOLE</name>
<dbReference type="InterPro" id="IPR000851">
    <property type="entry name" value="Ribosomal_uS5"/>
</dbReference>
<dbReference type="GO" id="GO:0022627">
    <property type="term" value="C:cytosolic small ribosomal subunit"/>
    <property type="evidence" value="ECO:0007669"/>
    <property type="project" value="TreeGrafter"/>
</dbReference>
<evidence type="ECO:0000256" key="5">
    <source>
        <dbReference type="ARBA" id="ARBA00035407"/>
    </source>
</evidence>
<dbReference type="Pfam" id="PF00333">
    <property type="entry name" value="Ribosomal_S5"/>
    <property type="match status" value="1"/>
</dbReference>
<protein>
    <recommendedName>
        <fullName evidence="4">Small ribosomal subunit protein uS5</fullName>
    </recommendedName>
    <alternativeName>
        <fullName evidence="5">40S ribosomal protein S2</fullName>
    </alternativeName>
</protein>
<sequence>DYNSHVGLGAKCSKEVASAIRGVIILAKLPIVPVWRGYQGYKIDKLHTVPCKVTGHCGSVLVHLIPACRSTGIVSAPVTKKLLLLASIDDCYTSGRGFTATLDTFAKAIFDTISKTYSYLSPNLWKETMFMKFPYQEFTDQLVKTYTRASVQRTQAPSEATI</sequence>
<dbReference type="GO" id="GO:0003723">
    <property type="term" value="F:RNA binding"/>
    <property type="evidence" value="ECO:0007669"/>
    <property type="project" value="InterPro"/>
</dbReference>
<keyword evidence="10" id="KW-1185">Reference proteome</keyword>
<dbReference type="FunFam" id="3.30.230.10:FF:000004">
    <property type="entry name" value="40S ribosomal protein S2"/>
    <property type="match status" value="1"/>
</dbReference>
<evidence type="ECO:0000256" key="3">
    <source>
        <dbReference type="ARBA" id="ARBA00023274"/>
    </source>
</evidence>
<dbReference type="PANTHER" id="PTHR13718:SF4">
    <property type="entry name" value="40S RIBOSOMAL PROTEIN S2"/>
    <property type="match status" value="1"/>
</dbReference>
<dbReference type="Gene3D" id="3.30.230.10">
    <property type="match status" value="1"/>
</dbReference>
<reference evidence="9 10" key="1">
    <citation type="submission" date="2016-06" db="EMBL/GenBank/DDBJ databases">
        <title>The Draft Genome Sequence and Annotation of the Desert Woodrat Neotoma lepida.</title>
        <authorList>
            <person name="Campbell M."/>
            <person name="Oakeson K.F."/>
            <person name="Yandell M."/>
            <person name="Halpert J.R."/>
            <person name="Dearing D."/>
        </authorList>
    </citation>
    <scope>NUCLEOTIDE SEQUENCE [LARGE SCALE GENOMIC DNA]</scope>
    <source>
        <strain evidence="9">417</strain>
        <tissue evidence="9">Liver</tissue>
    </source>
</reference>
<gene>
    <name evidence="9" type="ORF">A6R68_12186</name>
</gene>
<dbReference type="PROSITE" id="PS50881">
    <property type="entry name" value="S5_DSRBD"/>
    <property type="match status" value="1"/>
</dbReference>
<comment type="caution">
    <text evidence="9">The sequence shown here is derived from an EMBL/GenBank/DDBJ whole genome shotgun (WGS) entry which is preliminary data.</text>
</comment>
<dbReference type="OrthoDB" id="10253125at2759"/>
<organism evidence="9 10">
    <name type="scientific">Neotoma lepida</name>
    <name type="common">Desert woodrat</name>
    <dbReference type="NCBI Taxonomy" id="56216"/>
    <lineage>
        <taxon>Eukaryota</taxon>
        <taxon>Metazoa</taxon>
        <taxon>Chordata</taxon>
        <taxon>Craniata</taxon>
        <taxon>Vertebrata</taxon>
        <taxon>Euteleostomi</taxon>
        <taxon>Mammalia</taxon>
        <taxon>Eutheria</taxon>
        <taxon>Euarchontoglires</taxon>
        <taxon>Glires</taxon>
        <taxon>Rodentia</taxon>
        <taxon>Myomorpha</taxon>
        <taxon>Muroidea</taxon>
        <taxon>Cricetidae</taxon>
        <taxon>Neotominae</taxon>
        <taxon>Neotoma</taxon>
    </lineage>
</organism>
<dbReference type="Pfam" id="PF03719">
    <property type="entry name" value="Ribosomal_S5_C"/>
    <property type="match status" value="1"/>
</dbReference>
<dbReference type="SUPFAM" id="SSF54211">
    <property type="entry name" value="Ribosomal protein S5 domain 2-like"/>
    <property type="match status" value="1"/>
</dbReference>
<dbReference type="Proteomes" id="UP000092124">
    <property type="component" value="Unassembled WGS sequence"/>
</dbReference>
<dbReference type="InterPro" id="IPR020568">
    <property type="entry name" value="Ribosomal_Su5_D2-typ_SF"/>
</dbReference>
<dbReference type="InterPro" id="IPR013810">
    <property type="entry name" value="Ribosomal_uS5_N"/>
</dbReference>
<keyword evidence="2 6" id="KW-0689">Ribosomal protein</keyword>
<evidence type="ECO:0000256" key="6">
    <source>
        <dbReference type="PROSITE-ProRule" id="PRU00268"/>
    </source>
</evidence>
<dbReference type="PANTHER" id="PTHR13718">
    <property type="entry name" value="RIBOSOMAL S SUBUNIT"/>
    <property type="match status" value="1"/>
</dbReference>
<dbReference type="AlphaFoldDB" id="A0A1A6H6K0"/>
<evidence type="ECO:0000256" key="4">
    <source>
        <dbReference type="ARBA" id="ARBA00035255"/>
    </source>
</evidence>
<evidence type="ECO:0000256" key="7">
    <source>
        <dbReference type="RuleBase" id="RU003823"/>
    </source>
</evidence>
<evidence type="ECO:0000256" key="1">
    <source>
        <dbReference type="ARBA" id="ARBA00008945"/>
    </source>
</evidence>
<keyword evidence="3 6" id="KW-0687">Ribonucleoprotein</keyword>
<dbReference type="GO" id="GO:0003735">
    <property type="term" value="F:structural constituent of ribosome"/>
    <property type="evidence" value="ECO:0007669"/>
    <property type="project" value="UniProtKB-UniRule"/>
</dbReference>
<evidence type="ECO:0000256" key="2">
    <source>
        <dbReference type="ARBA" id="ARBA00022980"/>
    </source>
</evidence>
<dbReference type="EMBL" id="LZPO01052051">
    <property type="protein sequence ID" value="OBS73237.1"/>
    <property type="molecule type" value="Genomic_DNA"/>
</dbReference>
<dbReference type="GO" id="GO:0006412">
    <property type="term" value="P:translation"/>
    <property type="evidence" value="ECO:0007669"/>
    <property type="project" value="InterPro"/>
</dbReference>
<proteinExistence type="inferred from homology"/>
<dbReference type="Gene3D" id="3.30.160.20">
    <property type="match status" value="1"/>
</dbReference>